<dbReference type="Proteomes" id="UP000528555">
    <property type="component" value="Unassembled WGS sequence"/>
</dbReference>
<comment type="similarity">
    <text evidence="8">Belongs to the tRNA(Ile)-lysidine synthase family.</text>
</comment>
<evidence type="ECO:0000313" key="12">
    <source>
        <dbReference type="EMBL" id="NVH59090.1"/>
    </source>
</evidence>
<dbReference type="Gene3D" id="1.20.59.20">
    <property type="match status" value="1"/>
</dbReference>
<keyword evidence="4 8" id="KW-0819">tRNA processing</keyword>
<keyword evidence="9" id="KW-0812">Transmembrane</keyword>
<evidence type="ECO:0000259" key="10">
    <source>
        <dbReference type="SMART" id="SM00977"/>
    </source>
</evidence>
<dbReference type="RefSeq" id="WP_173815014.1">
    <property type="nucleotide sequence ID" value="NZ_JAAITX010000008.1"/>
</dbReference>
<gene>
    <name evidence="8 12" type="primary">tilS</name>
    <name evidence="12" type="ORF">G5A66_10670</name>
    <name evidence="11" type="ORF">G5A75_10695</name>
</gene>
<dbReference type="EC" id="6.3.4.19" evidence="8"/>
<dbReference type="EMBL" id="JAAITX010000008">
    <property type="protein sequence ID" value="NVH59090.1"/>
    <property type="molecule type" value="Genomic_DNA"/>
</dbReference>
<organism evidence="12 13">
    <name type="scientific">Dorea phocaeensis</name>
    <dbReference type="NCBI Taxonomy" id="2040291"/>
    <lineage>
        <taxon>Bacteria</taxon>
        <taxon>Bacillati</taxon>
        <taxon>Bacillota</taxon>
        <taxon>Clostridia</taxon>
        <taxon>Lachnospirales</taxon>
        <taxon>Lachnospiraceae</taxon>
        <taxon>Dorea</taxon>
    </lineage>
</organism>
<proteinExistence type="inferred from homology"/>
<evidence type="ECO:0000256" key="8">
    <source>
        <dbReference type="HAMAP-Rule" id="MF_01161"/>
    </source>
</evidence>
<keyword evidence="9" id="KW-1133">Transmembrane helix</keyword>
<comment type="catalytic activity">
    <reaction evidence="7 8">
        <text>cytidine(34) in tRNA(Ile2) + L-lysine + ATP = lysidine(34) in tRNA(Ile2) + AMP + diphosphate + H(+)</text>
        <dbReference type="Rhea" id="RHEA:43744"/>
        <dbReference type="Rhea" id="RHEA-COMP:10625"/>
        <dbReference type="Rhea" id="RHEA-COMP:10670"/>
        <dbReference type="ChEBI" id="CHEBI:15378"/>
        <dbReference type="ChEBI" id="CHEBI:30616"/>
        <dbReference type="ChEBI" id="CHEBI:32551"/>
        <dbReference type="ChEBI" id="CHEBI:33019"/>
        <dbReference type="ChEBI" id="CHEBI:82748"/>
        <dbReference type="ChEBI" id="CHEBI:83665"/>
        <dbReference type="ChEBI" id="CHEBI:456215"/>
        <dbReference type="EC" id="6.3.4.19"/>
    </reaction>
</comment>
<dbReference type="InterPro" id="IPR011063">
    <property type="entry name" value="TilS/TtcA_N"/>
</dbReference>
<dbReference type="GO" id="GO:0032267">
    <property type="term" value="F:tRNA(Ile)-lysidine synthase activity"/>
    <property type="evidence" value="ECO:0007669"/>
    <property type="project" value="UniProtKB-EC"/>
</dbReference>
<protein>
    <recommendedName>
        <fullName evidence="8">tRNA(Ile)-lysidine synthase</fullName>
        <ecNumber evidence="8">6.3.4.19</ecNumber>
    </recommendedName>
    <alternativeName>
        <fullName evidence="8">tRNA(Ile)-2-lysyl-cytidine synthase</fullName>
    </alternativeName>
    <alternativeName>
        <fullName evidence="8">tRNA(Ile)-lysidine synthetase</fullName>
    </alternativeName>
</protein>
<dbReference type="SUPFAM" id="SSF56037">
    <property type="entry name" value="PheT/TilS domain"/>
    <property type="match status" value="1"/>
</dbReference>
<evidence type="ECO:0000256" key="7">
    <source>
        <dbReference type="ARBA" id="ARBA00048539"/>
    </source>
</evidence>
<keyword evidence="6 8" id="KW-0067">ATP-binding</keyword>
<keyword evidence="13" id="KW-1185">Reference proteome</keyword>
<dbReference type="NCBIfam" id="TIGR02433">
    <property type="entry name" value="lysidine_TilS_C"/>
    <property type="match status" value="1"/>
</dbReference>
<evidence type="ECO:0000256" key="1">
    <source>
        <dbReference type="ARBA" id="ARBA00004496"/>
    </source>
</evidence>
<feature type="binding site" evidence="8">
    <location>
        <begin position="26"/>
        <end position="31"/>
    </location>
    <ligand>
        <name>ATP</name>
        <dbReference type="ChEBI" id="CHEBI:30616"/>
    </ligand>
</feature>
<evidence type="ECO:0000256" key="4">
    <source>
        <dbReference type="ARBA" id="ARBA00022694"/>
    </source>
</evidence>
<dbReference type="SMART" id="SM00977">
    <property type="entry name" value="TilS_C"/>
    <property type="match status" value="1"/>
</dbReference>
<reference evidence="13 14" key="1">
    <citation type="journal article" date="2020" name="Cell Host Microbe">
        <title>Functional and Genomic Variation between Human-Derived Isolates of Lachnospiraceae Reveals Inter- and Intra-Species Diversity.</title>
        <authorList>
            <person name="Sorbara M.T."/>
            <person name="Littmann E.R."/>
            <person name="Fontana E."/>
            <person name="Moody T.U."/>
            <person name="Kohout C.E."/>
            <person name="Gjonbalaj M."/>
            <person name="Eaton V."/>
            <person name="Seok R."/>
            <person name="Leiner I.M."/>
            <person name="Pamer E.G."/>
        </authorList>
    </citation>
    <scope>NUCLEOTIDE SEQUENCE [LARGE SCALE GENOMIC DNA]</scope>
    <source>
        <strain evidence="12 13">MSK.17.11</strain>
        <strain evidence="11 14">MSK.17.38</strain>
    </source>
</reference>
<comment type="function">
    <text evidence="8">Ligates lysine onto the cytidine present at position 34 of the AUA codon-specific tRNA(Ile) that contains the anticodon CAU, in an ATP-dependent manner. Cytidine is converted to lysidine, thus changing the amino acid specificity of the tRNA from methionine to isoleucine.</text>
</comment>
<dbReference type="InterPro" id="IPR014729">
    <property type="entry name" value="Rossmann-like_a/b/a_fold"/>
</dbReference>
<dbReference type="Pfam" id="PF01171">
    <property type="entry name" value="ATP_bind_3"/>
    <property type="match status" value="1"/>
</dbReference>
<dbReference type="AlphaFoldDB" id="A0A850HM00"/>
<feature type="domain" description="Lysidine-tRNA(Ile) synthetase C-terminal" evidence="10">
    <location>
        <begin position="378"/>
        <end position="450"/>
    </location>
</feature>
<evidence type="ECO:0000256" key="2">
    <source>
        <dbReference type="ARBA" id="ARBA00022490"/>
    </source>
</evidence>
<evidence type="ECO:0000256" key="6">
    <source>
        <dbReference type="ARBA" id="ARBA00022840"/>
    </source>
</evidence>
<keyword evidence="2 8" id="KW-0963">Cytoplasm</keyword>
<dbReference type="Gene3D" id="3.50.40.10">
    <property type="entry name" value="Phenylalanyl-trna Synthetase, Chain B, domain 3"/>
    <property type="match status" value="1"/>
</dbReference>
<dbReference type="GO" id="GO:0005524">
    <property type="term" value="F:ATP binding"/>
    <property type="evidence" value="ECO:0007669"/>
    <property type="project" value="UniProtKB-UniRule"/>
</dbReference>
<dbReference type="GO" id="GO:0005737">
    <property type="term" value="C:cytoplasm"/>
    <property type="evidence" value="ECO:0007669"/>
    <property type="project" value="UniProtKB-SubCell"/>
</dbReference>
<dbReference type="HAMAP" id="MF_01161">
    <property type="entry name" value="tRNA_Ile_lys_synt"/>
    <property type="match status" value="1"/>
</dbReference>
<sequence>MEQQIKAYIEKYHMIDRGDKVLVGLSGGADSVCLLFVLLNLRAELGIELEAVHVHHGLRGESADEDEAYVRNLCRQQNVVLHVHRADIRAYALERGVGEEEAGREVRRQVFTELLKEREGSKIALAHHKNDNAETLLWNLCRGCGLKGAGGIAPAEGVWIRPLLAVSRLEIESYLEKRGISYCTDETNKEDIYTRNRIRSHVIPYLEHAVNRQTVEHMAKAMEQFRAAEEYLEAETEKHLENCFQEGCLHKSIYECVPEALKSRVVYQVLCRMAGKSRDIEVVHVEMVQELMEKQVGRRVLLPYQLEAIRCYEGIRVEKWGKKIQGKEAQLDVYEEMPESLMAKRVSMRVFERTPDMTRFPEKEYTKWFDYDIIKNTVKIRHRKPGDSLAVNRMGGRQKLKQYFINEKIPKEERDRVWLVADGSKIMWVVGYRQSQDYQITEHTKNILEITFYGGKEDGRER</sequence>
<dbReference type="SUPFAM" id="SSF82829">
    <property type="entry name" value="MesJ substrate recognition domain-like"/>
    <property type="match status" value="1"/>
</dbReference>
<dbReference type="PANTHER" id="PTHR43033">
    <property type="entry name" value="TRNA(ILE)-LYSIDINE SYNTHASE-RELATED"/>
    <property type="match status" value="1"/>
</dbReference>
<feature type="transmembrane region" description="Helical" evidence="9">
    <location>
        <begin position="21"/>
        <end position="41"/>
    </location>
</feature>
<comment type="domain">
    <text evidence="8">The N-terminal region contains the highly conserved SGGXDS motif, predicted to be a P-loop motif involved in ATP binding.</text>
</comment>
<dbReference type="EMBL" id="JAAIUO010000008">
    <property type="protein sequence ID" value="NSK15317.1"/>
    <property type="molecule type" value="Genomic_DNA"/>
</dbReference>
<evidence type="ECO:0000256" key="3">
    <source>
        <dbReference type="ARBA" id="ARBA00022598"/>
    </source>
</evidence>
<evidence type="ECO:0000313" key="13">
    <source>
        <dbReference type="Proteomes" id="UP000528555"/>
    </source>
</evidence>
<dbReference type="PANTHER" id="PTHR43033:SF1">
    <property type="entry name" value="TRNA(ILE)-LYSIDINE SYNTHASE-RELATED"/>
    <property type="match status" value="1"/>
</dbReference>
<keyword evidence="5 8" id="KW-0547">Nucleotide-binding</keyword>
<name>A0A850HM00_9FIRM</name>
<comment type="caution">
    <text evidence="12">The sequence shown here is derived from an EMBL/GenBank/DDBJ whole genome shotgun (WGS) entry which is preliminary data.</text>
</comment>
<dbReference type="SUPFAM" id="SSF52402">
    <property type="entry name" value="Adenine nucleotide alpha hydrolases-like"/>
    <property type="match status" value="1"/>
</dbReference>
<evidence type="ECO:0000313" key="14">
    <source>
        <dbReference type="Proteomes" id="UP000701680"/>
    </source>
</evidence>
<reference evidence="12" key="2">
    <citation type="submission" date="2020-02" db="EMBL/GenBank/DDBJ databases">
        <authorList>
            <person name="Littmann E."/>
            <person name="Sorbara M."/>
        </authorList>
    </citation>
    <scope>NUCLEOTIDE SEQUENCE</scope>
    <source>
        <strain evidence="12">MSK.17.11</strain>
        <strain evidence="11">MSK.17.38</strain>
    </source>
</reference>
<dbReference type="InterPro" id="IPR012796">
    <property type="entry name" value="Lysidine-tRNA-synth_C"/>
</dbReference>
<comment type="subcellular location">
    <subcellularLocation>
        <location evidence="1 8">Cytoplasm</location>
    </subcellularLocation>
</comment>
<dbReference type="GO" id="GO:0006400">
    <property type="term" value="P:tRNA modification"/>
    <property type="evidence" value="ECO:0007669"/>
    <property type="project" value="UniProtKB-UniRule"/>
</dbReference>
<dbReference type="Proteomes" id="UP000701680">
    <property type="component" value="Unassembled WGS sequence"/>
</dbReference>
<dbReference type="InterPro" id="IPR012795">
    <property type="entry name" value="tRNA_Ile_lys_synt_N"/>
</dbReference>
<dbReference type="NCBIfam" id="TIGR02432">
    <property type="entry name" value="lysidine_TilS_N"/>
    <property type="match status" value="1"/>
</dbReference>
<accession>A0A850HM00</accession>
<keyword evidence="3 8" id="KW-0436">Ligase</keyword>
<dbReference type="CDD" id="cd01992">
    <property type="entry name" value="TilS_N"/>
    <property type="match status" value="1"/>
</dbReference>
<dbReference type="Pfam" id="PF11734">
    <property type="entry name" value="TilS_C"/>
    <property type="match status" value="1"/>
</dbReference>
<dbReference type="InterPro" id="IPR012094">
    <property type="entry name" value="tRNA_Ile_lys_synt"/>
</dbReference>
<dbReference type="Gene3D" id="3.40.50.620">
    <property type="entry name" value="HUPs"/>
    <property type="match status" value="1"/>
</dbReference>
<evidence type="ECO:0000256" key="5">
    <source>
        <dbReference type="ARBA" id="ARBA00022741"/>
    </source>
</evidence>
<evidence type="ECO:0000256" key="9">
    <source>
        <dbReference type="SAM" id="Phobius"/>
    </source>
</evidence>
<keyword evidence="9" id="KW-0472">Membrane</keyword>
<evidence type="ECO:0000313" key="11">
    <source>
        <dbReference type="EMBL" id="NSK15317.1"/>
    </source>
</evidence>
<dbReference type="InterPro" id="IPR020825">
    <property type="entry name" value="Phe-tRNA_synthase-like_B3/B4"/>
</dbReference>